<dbReference type="OMA" id="CETAIDG"/>
<dbReference type="EMBL" id="LUGG01000003">
    <property type="protein sequence ID" value="OBZ76393.1"/>
    <property type="molecule type" value="Genomic_DNA"/>
</dbReference>
<gene>
    <name evidence="1" type="ORF">A0H81_03785</name>
</gene>
<reference evidence="1 2" key="1">
    <citation type="submission" date="2016-03" db="EMBL/GenBank/DDBJ databases">
        <title>Whole genome sequencing of Grifola frondosa 9006-11.</title>
        <authorList>
            <person name="Min B."/>
            <person name="Park H."/>
            <person name="Kim J.-G."/>
            <person name="Cho H."/>
            <person name="Oh Y.-L."/>
            <person name="Kong W.-S."/>
            <person name="Choi I.-G."/>
        </authorList>
    </citation>
    <scope>NUCLEOTIDE SEQUENCE [LARGE SCALE GENOMIC DNA]</scope>
    <source>
        <strain evidence="1 2">9006-11</strain>
    </source>
</reference>
<keyword evidence="2" id="KW-1185">Reference proteome</keyword>
<name>A0A1C7MHN3_GRIFR</name>
<protein>
    <submittedName>
        <fullName evidence="1">Uncharacterized protein</fullName>
    </submittedName>
</protein>
<comment type="caution">
    <text evidence="1">The sequence shown here is derived from an EMBL/GenBank/DDBJ whole genome shotgun (WGS) entry which is preliminary data.</text>
</comment>
<dbReference type="OrthoDB" id="3244185at2759"/>
<organism evidence="1 2">
    <name type="scientific">Grifola frondosa</name>
    <name type="common">Maitake</name>
    <name type="synonym">Polyporus frondosus</name>
    <dbReference type="NCBI Taxonomy" id="5627"/>
    <lineage>
        <taxon>Eukaryota</taxon>
        <taxon>Fungi</taxon>
        <taxon>Dikarya</taxon>
        <taxon>Basidiomycota</taxon>
        <taxon>Agaricomycotina</taxon>
        <taxon>Agaricomycetes</taxon>
        <taxon>Polyporales</taxon>
        <taxon>Grifolaceae</taxon>
        <taxon>Grifola</taxon>
    </lineage>
</organism>
<dbReference type="STRING" id="5627.A0A1C7MHN3"/>
<proteinExistence type="predicted"/>
<accession>A0A1C7MHN3</accession>
<dbReference type="Proteomes" id="UP000092993">
    <property type="component" value="Unassembled WGS sequence"/>
</dbReference>
<evidence type="ECO:0000313" key="1">
    <source>
        <dbReference type="EMBL" id="OBZ76393.1"/>
    </source>
</evidence>
<sequence>MTDHHAPCFLDGLSTYLRNNGSLYIPHAFDSFDIYSRLSLQLPPIPAAGARHSKDVVRATPPIAAHGRRSAQPAHLDFAFIRTGERNTVTDGTPLQGLRIAHVRIIFKLPHHYPVHSPHPLAYIEWFTPLHRFDEDAGLFTVTRSTRMQQPYGEIITVDRIVRSCHLIPKFGREIDSRWKADNVTELCKSYYVNPYFDTHTFCMLRAQQPGCI</sequence>
<dbReference type="AlphaFoldDB" id="A0A1C7MHN3"/>
<evidence type="ECO:0000313" key="2">
    <source>
        <dbReference type="Proteomes" id="UP000092993"/>
    </source>
</evidence>